<dbReference type="GO" id="GO:0006508">
    <property type="term" value="P:proteolysis"/>
    <property type="evidence" value="ECO:0007669"/>
    <property type="project" value="UniProtKB-KW"/>
</dbReference>
<dbReference type="Gene3D" id="3.90.226.10">
    <property type="entry name" value="2-enoyl-CoA Hydratase, Chain A, domain 1"/>
    <property type="match status" value="1"/>
</dbReference>
<feature type="domain" description="Peptidase S49" evidence="2">
    <location>
        <begin position="147"/>
        <end position="290"/>
    </location>
</feature>
<comment type="similarity">
    <text evidence="1">Belongs to the peptidase S49 family.</text>
</comment>
<dbReference type="SUPFAM" id="SSF52096">
    <property type="entry name" value="ClpP/crotonase"/>
    <property type="match status" value="1"/>
</dbReference>
<evidence type="ECO:0000256" key="1">
    <source>
        <dbReference type="ARBA" id="ARBA00008683"/>
    </source>
</evidence>
<keyword evidence="3" id="KW-0378">Hydrolase</keyword>
<dbReference type="GO" id="GO:0008233">
    <property type="term" value="F:peptidase activity"/>
    <property type="evidence" value="ECO:0007669"/>
    <property type="project" value="UniProtKB-KW"/>
</dbReference>
<dbReference type="InterPro" id="IPR033855">
    <property type="entry name" value="Protein_C"/>
</dbReference>
<dbReference type="RefSeq" id="WP_307185863.1">
    <property type="nucleotide sequence ID" value="NZ_JAUTBA010000001.1"/>
</dbReference>
<dbReference type="PANTHER" id="PTHR42987">
    <property type="entry name" value="PEPTIDASE S49"/>
    <property type="match status" value="1"/>
</dbReference>
<protein>
    <submittedName>
        <fullName evidence="3">Protease-4</fullName>
        <ecNumber evidence="3">3.4.21.-</ecNumber>
    </submittedName>
</protein>
<proteinExistence type="inferred from homology"/>
<evidence type="ECO:0000259" key="2">
    <source>
        <dbReference type="Pfam" id="PF01343"/>
    </source>
</evidence>
<dbReference type="EMBL" id="JAUTBA010000001">
    <property type="protein sequence ID" value="MDQ1150168.1"/>
    <property type="molecule type" value="Genomic_DNA"/>
</dbReference>
<reference evidence="3 4" key="1">
    <citation type="submission" date="2023-07" db="EMBL/GenBank/DDBJ databases">
        <title>Functional and genomic diversity of the sorghum phyllosphere microbiome.</title>
        <authorList>
            <person name="Shade A."/>
        </authorList>
    </citation>
    <scope>NUCLEOTIDE SEQUENCE [LARGE SCALE GENOMIC DNA]</scope>
    <source>
        <strain evidence="3 4">SORGH_AS_0892</strain>
    </source>
</reference>
<sequence>MQRKLAGNWQFHLLSTILKGHFMISPTEAQGLLSQAKGIIANNGVFSNQIQELKEIDIRAFSAGSDDEVTAEVDTEQKRVVVLPVKGVMLKYGTMCTYGMDEIAHYIRHFAAKENVSGIVLDIDTGGGACNAVPPLLDAINYTKSLNKPIVSAIDSAYSAGYWTAAATDRIFLDNDTVSGTGSIGVMISYLDPIPYYEKEGAKYHEVYADQSPDKNKPFKEFLKGEYDLIRKEMLNPLADKFHTAVKAGRPNLKYDAQGVLTGATFDAEQSIALGLADQLGGLKAAIDYVNIQYWTNHK</sequence>
<comment type="caution">
    <text evidence="3">The sequence shown here is derived from an EMBL/GenBank/DDBJ whole genome shotgun (WGS) entry which is preliminary data.</text>
</comment>
<dbReference type="InterPro" id="IPR002142">
    <property type="entry name" value="Peptidase_S49"/>
</dbReference>
<dbReference type="EC" id="3.4.21.-" evidence="3"/>
<dbReference type="InterPro" id="IPR029045">
    <property type="entry name" value="ClpP/crotonase-like_dom_sf"/>
</dbReference>
<keyword evidence="3" id="KW-0645">Protease</keyword>
<dbReference type="Proteomes" id="UP001244640">
    <property type="component" value="Unassembled WGS sequence"/>
</dbReference>
<evidence type="ECO:0000313" key="3">
    <source>
        <dbReference type="EMBL" id="MDQ1150168.1"/>
    </source>
</evidence>
<evidence type="ECO:0000313" key="4">
    <source>
        <dbReference type="Proteomes" id="UP001244640"/>
    </source>
</evidence>
<dbReference type="Pfam" id="PF01343">
    <property type="entry name" value="Peptidase_S49"/>
    <property type="match status" value="1"/>
</dbReference>
<dbReference type="CDD" id="cd07022">
    <property type="entry name" value="S49_Sppa_36K_type"/>
    <property type="match status" value="1"/>
</dbReference>
<name>A0ABU0U5F2_9SPHI</name>
<dbReference type="PANTHER" id="PTHR42987:SF4">
    <property type="entry name" value="PROTEASE SOHB-RELATED"/>
    <property type="match status" value="1"/>
</dbReference>
<organism evidence="3 4">
    <name type="scientific">Sphingobacterium zeae</name>
    <dbReference type="NCBI Taxonomy" id="1776859"/>
    <lineage>
        <taxon>Bacteria</taxon>
        <taxon>Pseudomonadati</taxon>
        <taxon>Bacteroidota</taxon>
        <taxon>Sphingobacteriia</taxon>
        <taxon>Sphingobacteriales</taxon>
        <taxon>Sphingobacteriaceae</taxon>
        <taxon>Sphingobacterium</taxon>
    </lineage>
</organism>
<accession>A0ABU0U5F2</accession>
<gene>
    <name evidence="3" type="ORF">QE382_002152</name>
</gene>
<keyword evidence="4" id="KW-1185">Reference proteome</keyword>